<evidence type="ECO:0000259" key="9">
    <source>
        <dbReference type="Pfam" id="PF13231"/>
    </source>
</evidence>
<dbReference type="InterPro" id="IPR050297">
    <property type="entry name" value="LipidA_mod_glycosyltrf_83"/>
</dbReference>
<evidence type="ECO:0000313" key="10">
    <source>
        <dbReference type="EMBL" id="QDU60964.1"/>
    </source>
</evidence>
<keyword evidence="4 10" id="KW-0808">Transferase</keyword>
<organism evidence="10 11">
    <name type="scientific">Kolteria novifilia</name>
    <dbReference type="NCBI Taxonomy" id="2527975"/>
    <lineage>
        <taxon>Bacteria</taxon>
        <taxon>Pseudomonadati</taxon>
        <taxon>Planctomycetota</taxon>
        <taxon>Planctomycetia</taxon>
        <taxon>Kolteriales</taxon>
        <taxon>Kolteriaceae</taxon>
        <taxon>Kolteria</taxon>
    </lineage>
</organism>
<evidence type="ECO:0000256" key="6">
    <source>
        <dbReference type="ARBA" id="ARBA00022989"/>
    </source>
</evidence>
<evidence type="ECO:0000256" key="7">
    <source>
        <dbReference type="ARBA" id="ARBA00023136"/>
    </source>
</evidence>
<dbReference type="OrthoDB" id="9815691at2"/>
<proteinExistence type="predicted"/>
<evidence type="ECO:0000256" key="8">
    <source>
        <dbReference type="SAM" id="Phobius"/>
    </source>
</evidence>
<evidence type="ECO:0000256" key="1">
    <source>
        <dbReference type="ARBA" id="ARBA00004651"/>
    </source>
</evidence>
<protein>
    <submittedName>
        <fullName evidence="10">Undecaprenyl phosphate-alpha-4-amino-4-deoxy-L-arabinose arabinosyl transferase</fullName>
        <ecNumber evidence="10">2.4.2.43</ecNumber>
    </submittedName>
</protein>
<keyword evidence="3 10" id="KW-0328">Glycosyltransferase</keyword>
<dbReference type="InterPro" id="IPR038731">
    <property type="entry name" value="RgtA/B/C-like"/>
</dbReference>
<dbReference type="EC" id="2.4.2.43" evidence="10"/>
<dbReference type="PANTHER" id="PTHR33908:SF3">
    <property type="entry name" value="UNDECAPRENYL PHOSPHATE-ALPHA-4-AMINO-4-DEOXY-L-ARABINOSE ARABINOSYL TRANSFERASE"/>
    <property type="match status" value="1"/>
</dbReference>
<feature type="transmembrane region" description="Helical" evidence="8">
    <location>
        <begin position="179"/>
        <end position="205"/>
    </location>
</feature>
<reference evidence="10 11" key="1">
    <citation type="submission" date="2019-02" db="EMBL/GenBank/DDBJ databases">
        <title>Deep-cultivation of Planctomycetes and their phenomic and genomic characterization uncovers novel biology.</title>
        <authorList>
            <person name="Wiegand S."/>
            <person name="Jogler M."/>
            <person name="Boedeker C."/>
            <person name="Pinto D."/>
            <person name="Vollmers J."/>
            <person name="Rivas-Marin E."/>
            <person name="Kohn T."/>
            <person name="Peeters S.H."/>
            <person name="Heuer A."/>
            <person name="Rast P."/>
            <person name="Oberbeckmann S."/>
            <person name="Bunk B."/>
            <person name="Jeske O."/>
            <person name="Meyerdierks A."/>
            <person name="Storesund J.E."/>
            <person name="Kallscheuer N."/>
            <person name="Luecker S."/>
            <person name="Lage O.M."/>
            <person name="Pohl T."/>
            <person name="Merkel B.J."/>
            <person name="Hornburger P."/>
            <person name="Mueller R.-W."/>
            <person name="Bruemmer F."/>
            <person name="Labrenz M."/>
            <person name="Spormann A.M."/>
            <person name="Op den Camp H."/>
            <person name="Overmann J."/>
            <person name="Amann R."/>
            <person name="Jetten M.S.M."/>
            <person name="Mascher T."/>
            <person name="Medema M.H."/>
            <person name="Devos D.P."/>
            <person name="Kaster A.-K."/>
            <person name="Ovreas L."/>
            <person name="Rohde M."/>
            <person name="Galperin M.Y."/>
            <person name="Jogler C."/>
        </authorList>
    </citation>
    <scope>NUCLEOTIDE SEQUENCE [LARGE SCALE GENOMIC DNA]</scope>
    <source>
        <strain evidence="10 11">Pan216</strain>
    </source>
</reference>
<gene>
    <name evidence="10" type="primary">arnT_5</name>
    <name evidence="10" type="ORF">Pan216_18170</name>
</gene>
<dbReference type="PANTHER" id="PTHR33908">
    <property type="entry name" value="MANNOSYLTRANSFERASE YKCB-RELATED"/>
    <property type="match status" value="1"/>
</dbReference>
<dbReference type="RefSeq" id="WP_145257609.1">
    <property type="nucleotide sequence ID" value="NZ_CP036279.1"/>
</dbReference>
<dbReference type="GO" id="GO:0005886">
    <property type="term" value="C:plasma membrane"/>
    <property type="evidence" value="ECO:0007669"/>
    <property type="project" value="UniProtKB-SubCell"/>
</dbReference>
<feature type="transmembrane region" description="Helical" evidence="8">
    <location>
        <begin position="217"/>
        <end position="233"/>
    </location>
</feature>
<evidence type="ECO:0000256" key="5">
    <source>
        <dbReference type="ARBA" id="ARBA00022692"/>
    </source>
</evidence>
<dbReference type="GO" id="GO:0009103">
    <property type="term" value="P:lipopolysaccharide biosynthetic process"/>
    <property type="evidence" value="ECO:0007669"/>
    <property type="project" value="UniProtKB-ARBA"/>
</dbReference>
<comment type="subcellular location">
    <subcellularLocation>
        <location evidence="1">Cell membrane</location>
        <topology evidence="1">Multi-pass membrane protein</topology>
    </subcellularLocation>
</comment>
<evidence type="ECO:0000256" key="2">
    <source>
        <dbReference type="ARBA" id="ARBA00022475"/>
    </source>
</evidence>
<dbReference type="GO" id="GO:0103015">
    <property type="term" value="F:4-amino-4-deoxy-L-arabinose transferase activity"/>
    <property type="evidence" value="ECO:0007669"/>
    <property type="project" value="UniProtKB-EC"/>
</dbReference>
<keyword evidence="7 8" id="KW-0472">Membrane</keyword>
<feature type="transmembrane region" description="Helical" evidence="8">
    <location>
        <begin position="274"/>
        <end position="291"/>
    </location>
</feature>
<evidence type="ECO:0000313" key="11">
    <source>
        <dbReference type="Proteomes" id="UP000317093"/>
    </source>
</evidence>
<feature type="transmembrane region" description="Helical" evidence="8">
    <location>
        <begin position="125"/>
        <end position="145"/>
    </location>
</feature>
<sequence>MSDSLHAGDLRGSANRGKIVASVALLTFLYAMMVLPAAIYNPMASFDEAWYASVGRNVLHSGDWLTFYYNGEPFWEKPPLFLWTTAVSFKLFGVSDFASRIFTMGCGLACLLAVFGFVRREVNVAVALLTGLVLLGAQDFVRFSAKGQMDIPVTLFLTLQLISFWRARGRPNAFWMSGLWMGLAIATKNQVGVLGVIIEVAYMIVAWDLAPLRQWRWYARFGIVAAIGLPWYLHQYVVHGAAFLDWFYYKNYSFADDFNDHLFYTRYLVERHNVLVVMMLFGAGWAVYRRVTANEKLPMLMACWALVIPGMFSYFGAPHYWYIVPMYPGVAILAGLAINGLPVWERWPRPVMGVLGCWAVIFQASFYLPLPKQEALWAAKGLVPTIQGEVPQEETIFLLMESDGRNKKAIHIPAAHYYFDHVSREVRDPGRVEDTVGSKGPFFAVGRIDVVEETYRSKLPAHRMELVKQQGDSGLYRFVPTQLASEPSNMSNVK</sequence>
<feature type="transmembrane region" description="Helical" evidence="8">
    <location>
        <begin position="97"/>
        <end position="118"/>
    </location>
</feature>
<feature type="transmembrane region" description="Helical" evidence="8">
    <location>
        <begin position="20"/>
        <end position="40"/>
    </location>
</feature>
<dbReference type="Proteomes" id="UP000317093">
    <property type="component" value="Chromosome"/>
</dbReference>
<evidence type="ECO:0000256" key="4">
    <source>
        <dbReference type="ARBA" id="ARBA00022679"/>
    </source>
</evidence>
<keyword evidence="11" id="KW-1185">Reference proteome</keyword>
<evidence type="ECO:0000256" key="3">
    <source>
        <dbReference type="ARBA" id="ARBA00022676"/>
    </source>
</evidence>
<dbReference type="EMBL" id="CP036279">
    <property type="protein sequence ID" value="QDU60964.1"/>
    <property type="molecule type" value="Genomic_DNA"/>
</dbReference>
<dbReference type="KEGG" id="knv:Pan216_18170"/>
<name>A0A518B1V8_9BACT</name>
<keyword evidence="6 8" id="KW-1133">Transmembrane helix</keyword>
<keyword evidence="2" id="KW-1003">Cell membrane</keyword>
<feature type="transmembrane region" description="Helical" evidence="8">
    <location>
        <begin position="324"/>
        <end position="344"/>
    </location>
</feature>
<feature type="transmembrane region" description="Helical" evidence="8">
    <location>
        <begin position="350"/>
        <end position="370"/>
    </location>
</feature>
<keyword evidence="5 8" id="KW-0812">Transmembrane</keyword>
<dbReference type="GO" id="GO:0010041">
    <property type="term" value="P:response to iron(III) ion"/>
    <property type="evidence" value="ECO:0007669"/>
    <property type="project" value="TreeGrafter"/>
</dbReference>
<feature type="domain" description="Glycosyltransferase RgtA/B/C/D-like" evidence="9">
    <location>
        <begin position="77"/>
        <end position="218"/>
    </location>
</feature>
<dbReference type="Pfam" id="PF13231">
    <property type="entry name" value="PMT_2"/>
    <property type="match status" value="1"/>
</dbReference>
<dbReference type="AlphaFoldDB" id="A0A518B1V8"/>
<feature type="transmembrane region" description="Helical" evidence="8">
    <location>
        <begin position="297"/>
        <end position="317"/>
    </location>
</feature>
<accession>A0A518B1V8</accession>